<evidence type="ECO:0000313" key="1">
    <source>
        <dbReference type="EMBL" id="GJE03515.1"/>
    </source>
</evidence>
<reference evidence="1" key="1">
    <citation type="journal article" date="2021" name="Front. Microbiol.">
        <title>Comprehensive Comparative Genomics and Phenotyping of Methylobacterium Species.</title>
        <authorList>
            <person name="Alessa O."/>
            <person name="Ogura Y."/>
            <person name="Fujitani Y."/>
            <person name="Takami H."/>
            <person name="Hayashi T."/>
            <person name="Sahin N."/>
            <person name="Tani A."/>
        </authorList>
    </citation>
    <scope>NUCLEOTIDE SEQUENCE</scope>
    <source>
        <strain evidence="1">DSM 17168</strain>
    </source>
</reference>
<keyword evidence="2" id="KW-1185">Reference proteome</keyword>
<evidence type="ECO:0000313" key="2">
    <source>
        <dbReference type="Proteomes" id="UP001055153"/>
    </source>
</evidence>
<sequence>MSSLPSADTTVPTFMIGDLFANHRGGRLEA</sequence>
<proteinExistence type="predicted"/>
<organism evidence="1 2">
    <name type="scientific">Methylobacterium isbiliense</name>
    <dbReference type="NCBI Taxonomy" id="315478"/>
    <lineage>
        <taxon>Bacteria</taxon>
        <taxon>Pseudomonadati</taxon>
        <taxon>Pseudomonadota</taxon>
        <taxon>Alphaproteobacteria</taxon>
        <taxon>Hyphomicrobiales</taxon>
        <taxon>Methylobacteriaceae</taxon>
        <taxon>Methylobacterium</taxon>
    </lineage>
</organism>
<accession>A0ABQ4SNW6</accession>
<dbReference type="Proteomes" id="UP001055153">
    <property type="component" value="Unassembled WGS sequence"/>
</dbReference>
<name>A0ABQ4SNW6_9HYPH</name>
<gene>
    <name evidence="1" type="ORF">GMJLKIPL_5472</name>
</gene>
<protein>
    <submittedName>
        <fullName evidence="1">Uncharacterized protein</fullName>
    </submittedName>
</protein>
<reference evidence="1" key="2">
    <citation type="submission" date="2021-08" db="EMBL/GenBank/DDBJ databases">
        <authorList>
            <person name="Tani A."/>
            <person name="Ola A."/>
            <person name="Ogura Y."/>
            <person name="Katsura K."/>
            <person name="Hayashi T."/>
        </authorList>
    </citation>
    <scope>NUCLEOTIDE SEQUENCE</scope>
    <source>
        <strain evidence="1">DSM 17168</strain>
    </source>
</reference>
<comment type="caution">
    <text evidence="1">The sequence shown here is derived from an EMBL/GenBank/DDBJ whole genome shotgun (WGS) entry which is preliminary data.</text>
</comment>
<dbReference type="EMBL" id="BPQQ01000081">
    <property type="protein sequence ID" value="GJE03515.1"/>
    <property type="molecule type" value="Genomic_DNA"/>
</dbReference>